<dbReference type="InterPro" id="IPR000073">
    <property type="entry name" value="AB_hydrolase_1"/>
</dbReference>
<dbReference type="Gene3D" id="3.40.50.1820">
    <property type="entry name" value="alpha/beta hydrolase"/>
    <property type="match status" value="1"/>
</dbReference>
<dbReference type="Proteomes" id="UP001317085">
    <property type="component" value="Unassembled WGS sequence"/>
</dbReference>
<dbReference type="SUPFAM" id="SSF53474">
    <property type="entry name" value="alpha/beta-Hydrolases"/>
    <property type="match status" value="1"/>
</dbReference>
<dbReference type="InterPro" id="IPR050228">
    <property type="entry name" value="Carboxylesterase_BioH"/>
</dbReference>
<reference evidence="2 3" key="1">
    <citation type="submission" date="2022-02" db="EMBL/GenBank/DDBJ databases">
        <title>Comparative genomics of the first Antarctic Pseudomonas spp. capable of biotransforming 2,4,6-Trinitrotoluene.</title>
        <authorList>
            <person name="Cabrera M.A."/>
            <person name="Marquez S.L."/>
            <person name="Perez-Donoso J.M."/>
        </authorList>
    </citation>
    <scope>NUCLEOTIDE SEQUENCE [LARGE SCALE GENOMIC DNA]</scope>
    <source>
        <strain evidence="2 3">TNT11</strain>
    </source>
</reference>
<keyword evidence="2" id="KW-0378">Hydrolase</keyword>
<accession>A0ABT0EF18</accession>
<evidence type="ECO:0000259" key="1">
    <source>
        <dbReference type="Pfam" id="PF00561"/>
    </source>
</evidence>
<dbReference type="PANTHER" id="PTHR43194">
    <property type="entry name" value="HYDROLASE ALPHA/BETA FOLD FAMILY"/>
    <property type="match status" value="1"/>
</dbReference>
<dbReference type="Pfam" id="PF00561">
    <property type="entry name" value="Abhydrolase_1"/>
    <property type="match status" value="1"/>
</dbReference>
<sequence length="300" mass="33501">MNHGSFVIEKLFKHYNVHVEQLGFDPQKHPQRKTVLLVNGALSTTRSFARTSKCLAEHFNVLLFDLPFSGYSREHNTDLDLVTKDDEVQILRALVERFQVNHLVSASWGGISTLLTLAHNPPSIESSVVMALAPNLNPAMLDYVERVRVLIEADDKSAVGHLLNETVGKYLSPRLKRNNHRHLSNMATTEYRQARFHIHQVLAMGDGNYLPQLTRIETPVHFLNGTLDEYTPATEARLFQQYVGRSSFAVAEHTGHLLDLESREAALAVHRGLLDFLVGEHATLSDLDEPSVGKGATNGA</sequence>
<dbReference type="GO" id="GO:0016787">
    <property type="term" value="F:hydrolase activity"/>
    <property type="evidence" value="ECO:0007669"/>
    <property type="project" value="UniProtKB-KW"/>
</dbReference>
<protein>
    <submittedName>
        <fullName evidence="2">Alpha/beta hydrolase</fullName>
    </submittedName>
</protein>
<keyword evidence="3" id="KW-1185">Reference proteome</keyword>
<organism evidence="2 3">
    <name type="scientific">Pseudomonas emilianonis</name>
    <dbReference type="NCBI Taxonomy" id="2915812"/>
    <lineage>
        <taxon>Bacteria</taxon>
        <taxon>Pseudomonadati</taxon>
        <taxon>Pseudomonadota</taxon>
        <taxon>Gammaproteobacteria</taxon>
        <taxon>Pseudomonadales</taxon>
        <taxon>Pseudomonadaceae</taxon>
        <taxon>Pseudomonas</taxon>
    </lineage>
</organism>
<gene>
    <name evidence="2" type="ORF">L9Z73_06805</name>
</gene>
<comment type="caution">
    <text evidence="2">The sequence shown here is derived from an EMBL/GenBank/DDBJ whole genome shotgun (WGS) entry which is preliminary data.</text>
</comment>
<dbReference type="RefSeq" id="WP_247397776.1">
    <property type="nucleotide sequence ID" value="NZ_JAKNRV010000036.1"/>
</dbReference>
<evidence type="ECO:0000313" key="3">
    <source>
        <dbReference type="Proteomes" id="UP001317085"/>
    </source>
</evidence>
<proteinExistence type="predicted"/>
<evidence type="ECO:0000313" key="2">
    <source>
        <dbReference type="EMBL" id="MCK1784074.1"/>
    </source>
</evidence>
<dbReference type="InterPro" id="IPR029058">
    <property type="entry name" value="AB_hydrolase_fold"/>
</dbReference>
<feature type="domain" description="AB hydrolase-1" evidence="1">
    <location>
        <begin position="34"/>
        <end position="258"/>
    </location>
</feature>
<name>A0ABT0EF18_9PSED</name>
<dbReference type="EMBL" id="JAKNRV010000036">
    <property type="protein sequence ID" value="MCK1784074.1"/>
    <property type="molecule type" value="Genomic_DNA"/>
</dbReference>
<dbReference type="PANTHER" id="PTHR43194:SF5">
    <property type="entry name" value="PIMELOYL-[ACYL-CARRIER PROTEIN] METHYL ESTER ESTERASE"/>
    <property type="match status" value="1"/>
</dbReference>